<reference evidence="7 8" key="1">
    <citation type="journal article" date="2019" name="Front. Genet.">
        <title>Whole-Genome Sequencing of the Opportunistic Yeast Pathogen Candida inconspicua Uncovers Its Hybrid Origin.</title>
        <authorList>
            <person name="Mixao V."/>
            <person name="Hansen A.P."/>
            <person name="Saus E."/>
            <person name="Boekhout T."/>
            <person name="Lass-Florl C."/>
            <person name="Gabaldon T."/>
        </authorList>
    </citation>
    <scope>NUCLEOTIDE SEQUENCE [LARGE SCALE GENOMIC DNA]</scope>
    <source>
        <strain evidence="7 8">CBS 180</strain>
    </source>
</reference>
<dbReference type="STRING" id="52247.A0A4T0WWD1"/>
<evidence type="ECO:0000313" key="7">
    <source>
        <dbReference type="EMBL" id="TID15769.1"/>
    </source>
</evidence>
<dbReference type="PROSITE" id="PS51360">
    <property type="entry name" value="PLUS3"/>
    <property type="match status" value="1"/>
</dbReference>
<dbReference type="SUPFAM" id="SSF159042">
    <property type="entry name" value="Plus3-like"/>
    <property type="match status" value="1"/>
</dbReference>
<evidence type="ECO:0000256" key="3">
    <source>
        <dbReference type="ARBA" id="ARBA00023163"/>
    </source>
</evidence>
<dbReference type="EMBL" id="SELW01000652">
    <property type="protein sequence ID" value="TID15769.1"/>
    <property type="molecule type" value="Genomic_DNA"/>
</dbReference>
<proteinExistence type="predicted"/>
<dbReference type="AlphaFoldDB" id="A0A4T0WWD1"/>
<feature type="region of interest" description="Disordered" evidence="5">
    <location>
        <begin position="110"/>
        <end position="209"/>
    </location>
</feature>
<dbReference type="OrthoDB" id="166375at2759"/>
<dbReference type="Proteomes" id="UP000307173">
    <property type="component" value="Unassembled WGS sequence"/>
</dbReference>
<sequence length="521" mass="60591">MSDSDDDLLELAGIGSEAESDYEPVTKKRTRPNKAINDDDDDDNDEDDDEDLKSLDVDDDPYPLEGKYKNQQDKEELMAMDEMTREGILYERIQEKEKYRERKFLALRARQNKAESKSIKTGSSTKKLKTSKLSELKKQRERKNNRDARRNRGDDEYLSDDAEQEDEDDDEDLRELAGYGDEDEDDGYYSDDYAPSTKTTRSRGGYDQSQYQEASFEQLDKIRSSRSVLEKFLYRDEFDTCIVGTLVRVNIGPNKNTGNSQYRIAMVDEVKRGGRLYKLSGKPCNTYLKISQGDSSTIMDISYLSNSPFTLEEYEIYKKKVTDSANRSMLTVKYVNEKFEELRKMATRTLTDADINKMIAKKEQLAVNEMNTANTVKRIGRLKEELQVALEQENDALVQKLKAEIDHLSTFFKTSNDSKLEQINLRNKKSNQEFIRKAEKRSVETRRKQLHSNDFSDPFSRLRTNPKVFYKSEEKSEEVSKREEAIVDEKAEKNKIKNSIFRREGIDALIRQIDIHFDIDL</sequence>
<organism evidence="7 8">
    <name type="scientific">Pichia inconspicua</name>
    <dbReference type="NCBI Taxonomy" id="52247"/>
    <lineage>
        <taxon>Eukaryota</taxon>
        <taxon>Fungi</taxon>
        <taxon>Dikarya</taxon>
        <taxon>Ascomycota</taxon>
        <taxon>Saccharomycotina</taxon>
        <taxon>Pichiomycetes</taxon>
        <taxon>Pichiales</taxon>
        <taxon>Pichiaceae</taxon>
        <taxon>Pichia</taxon>
    </lineage>
</organism>
<feature type="compositionally biased region" description="Basic and acidic residues" evidence="5">
    <location>
        <begin position="66"/>
        <end position="75"/>
    </location>
</feature>
<dbReference type="Pfam" id="PF03126">
    <property type="entry name" value="Plus-3"/>
    <property type="match status" value="1"/>
</dbReference>
<dbReference type="PANTHER" id="PTHR13115">
    <property type="entry name" value="RNA POLYMERASE-ASSOCIATED PROTEIN RTF1 HOMOLOG"/>
    <property type="match status" value="1"/>
</dbReference>
<evidence type="ECO:0000256" key="4">
    <source>
        <dbReference type="ARBA" id="ARBA00023242"/>
    </source>
</evidence>
<comment type="subcellular location">
    <subcellularLocation>
        <location evidence="1">Nucleus</location>
    </subcellularLocation>
</comment>
<keyword evidence="3" id="KW-0804">Transcription</keyword>
<dbReference type="GO" id="GO:1990269">
    <property type="term" value="F:RNA polymerase II C-terminal domain phosphoserine binding"/>
    <property type="evidence" value="ECO:0007669"/>
    <property type="project" value="TreeGrafter"/>
</dbReference>
<evidence type="ECO:0000256" key="1">
    <source>
        <dbReference type="ARBA" id="ARBA00004123"/>
    </source>
</evidence>
<accession>A0A4T0WWD1</accession>
<feature type="compositionally biased region" description="Acidic residues" evidence="5">
    <location>
        <begin position="180"/>
        <end position="189"/>
    </location>
</feature>
<gene>
    <name evidence="7" type="ORF">CANINC_004298</name>
</gene>
<protein>
    <recommendedName>
        <fullName evidence="6">Plus3 domain-containing protein</fullName>
    </recommendedName>
</protein>
<dbReference type="GO" id="GO:0016593">
    <property type="term" value="C:Cdc73/Paf1 complex"/>
    <property type="evidence" value="ECO:0007669"/>
    <property type="project" value="TreeGrafter"/>
</dbReference>
<evidence type="ECO:0000259" key="6">
    <source>
        <dbReference type="PROSITE" id="PS51360"/>
    </source>
</evidence>
<evidence type="ECO:0000256" key="2">
    <source>
        <dbReference type="ARBA" id="ARBA00023015"/>
    </source>
</evidence>
<dbReference type="SMART" id="SM00719">
    <property type="entry name" value="Plus3"/>
    <property type="match status" value="1"/>
</dbReference>
<evidence type="ECO:0000256" key="5">
    <source>
        <dbReference type="SAM" id="MobiDB-lite"/>
    </source>
</evidence>
<name>A0A4T0WWD1_9ASCO</name>
<keyword evidence="2" id="KW-0805">Transcription regulation</keyword>
<keyword evidence="8" id="KW-1185">Reference proteome</keyword>
<dbReference type="PANTHER" id="PTHR13115:SF8">
    <property type="entry name" value="RNA POLYMERASE-ASSOCIATED PROTEIN RTF1 HOMOLOG"/>
    <property type="match status" value="1"/>
</dbReference>
<dbReference type="Gene3D" id="3.90.70.200">
    <property type="entry name" value="Plus-3 domain"/>
    <property type="match status" value="1"/>
</dbReference>
<comment type="caution">
    <text evidence="7">The sequence shown here is derived from an EMBL/GenBank/DDBJ whole genome shotgun (WGS) entry which is preliminary data.</text>
</comment>
<feature type="region of interest" description="Disordered" evidence="5">
    <location>
        <begin position="1"/>
        <end position="75"/>
    </location>
</feature>
<feature type="compositionally biased region" description="Basic and acidic residues" evidence="5">
    <location>
        <begin position="132"/>
        <end position="155"/>
    </location>
</feature>
<dbReference type="InterPro" id="IPR004343">
    <property type="entry name" value="Plus-3_dom"/>
</dbReference>
<dbReference type="GO" id="GO:0003677">
    <property type="term" value="F:DNA binding"/>
    <property type="evidence" value="ECO:0007669"/>
    <property type="project" value="InterPro"/>
</dbReference>
<evidence type="ECO:0000313" key="8">
    <source>
        <dbReference type="Proteomes" id="UP000307173"/>
    </source>
</evidence>
<feature type="compositionally biased region" description="Acidic residues" evidence="5">
    <location>
        <begin position="38"/>
        <end position="62"/>
    </location>
</feature>
<dbReference type="InterPro" id="IPR036128">
    <property type="entry name" value="Plus3-like_sf"/>
</dbReference>
<feature type="domain" description="Plus3" evidence="6">
    <location>
        <begin position="213"/>
        <end position="347"/>
    </location>
</feature>
<feature type="compositionally biased region" description="Acidic residues" evidence="5">
    <location>
        <begin position="156"/>
        <end position="173"/>
    </location>
</feature>
<keyword evidence="4" id="KW-0539">Nucleus</keyword>